<dbReference type="Proteomes" id="UP001216579">
    <property type="component" value="Unassembled WGS sequence"/>
</dbReference>
<evidence type="ECO:0000313" key="9">
    <source>
        <dbReference type="Proteomes" id="UP001216579"/>
    </source>
</evidence>
<evidence type="ECO:0000256" key="4">
    <source>
        <dbReference type="ARBA" id="ARBA00022631"/>
    </source>
</evidence>
<dbReference type="EMBL" id="JARJBC010000010">
    <property type="protein sequence ID" value="MDF3291137.1"/>
    <property type="molecule type" value="Genomic_DNA"/>
</dbReference>
<evidence type="ECO:0000259" key="7">
    <source>
        <dbReference type="Pfam" id="PF09349"/>
    </source>
</evidence>
<feature type="domain" description="Oxo-4-hydroxy-4-carboxy-5-ureidoimidazoline decarboxylase" evidence="7">
    <location>
        <begin position="85"/>
        <end position="151"/>
    </location>
</feature>
<proteinExistence type="predicted"/>
<organism evidence="8 9">
    <name type="scientific">Streptomyces silvisoli</name>
    <dbReference type="NCBI Taxonomy" id="3034235"/>
    <lineage>
        <taxon>Bacteria</taxon>
        <taxon>Bacillati</taxon>
        <taxon>Actinomycetota</taxon>
        <taxon>Actinomycetes</taxon>
        <taxon>Kitasatosporales</taxon>
        <taxon>Streptomycetaceae</taxon>
        <taxon>Streptomyces</taxon>
    </lineage>
</organism>
<reference evidence="8 9" key="1">
    <citation type="submission" date="2023-03" db="EMBL/GenBank/DDBJ databases">
        <title>Draft genome sequence of Streptomyces sp. RB6PN23 isolated from peat swamp forest in Thailand.</title>
        <authorList>
            <person name="Klaysubun C."/>
            <person name="Duangmal K."/>
        </authorList>
    </citation>
    <scope>NUCLEOTIDE SEQUENCE [LARGE SCALE GENOMIC DNA]</scope>
    <source>
        <strain evidence="8 9">RB6PN23</strain>
    </source>
</reference>
<feature type="domain" description="Oxo-4-hydroxy-4-carboxy-5-ureidoimidazoline decarboxylase" evidence="7">
    <location>
        <begin position="12"/>
        <end position="69"/>
    </location>
</feature>
<evidence type="ECO:0000256" key="3">
    <source>
        <dbReference type="ARBA" id="ARBA00012257"/>
    </source>
</evidence>
<evidence type="ECO:0000256" key="2">
    <source>
        <dbReference type="ARBA" id="ARBA00004754"/>
    </source>
</evidence>
<dbReference type="Pfam" id="PF09349">
    <property type="entry name" value="OHCU_decarbox"/>
    <property type="match status" value="2"/>
</dbReference>
<accession>A0ABT5ZMT1</accession>
<dbReference type="Gene3D" id="1.10.3330.10">
    <property type="entry name" value="Oxo-4-hydroxy-4-carboxy-5-ureidoimidazoline decarboxylase"/>
    <property type="match status" value="1"/>
</dbReference>
<comment type="pathway">
    <text evidence="2">Purine metabolism; urate degradation; (S)-allantoin from urate: step 3/3.</text>
</comment>
<dbReference type="EC" id="4.1.1.97" evidence="3"/>
<sequence length="175" mass="18228">MGGPVTGLAALNRAAAAAAETALLTCCGCRRWARRMAAHRPYPDLGSLLAAADTAAYGLTPGDLAEALAGERPLPLPPGGGLAAHTALRVGLAEYERRFGHPFVVCLDGVHPDEHLDHVLAGLRLRLGNTPEEERAVAADELRALARGRLARLARPACRNTPRLGARGSPPGGTQ</sequence>
<keyword evidence="9" id="KW-1185">Reference proteome</keyword>
<keyword evidence="5" id="KW-0210">Decarboxylase</keyword>
<dbReference type="NCBIfam" id="NF010372">
    <property type="entry name" value="PRK13798.1"/>
    <property type="match status" value="1"/>
</dbReference>
<evidence type="ECO:0000256" key="6">
    <source>
        <dbReference type="ARBA" id="ARBA00023239"/>
    </source>
</evidence>
<dbReference type="InterPro" id="IPR018020">
    <property type="entry name" value="OHCU_decarboxylase"/>
</dbReference>
<comment type="catalytic activity">
    <reaction evidence="1">
        <text>5-hydroxy-2-oxo-4-ureido-2,5-dihydro-1H-imidazole-5-carboxylate + H(+) = (S)-allantoin + CO2</text>
        <dbReference type="Rhea" id="RHEA:26301"/>
        <dbReference type="ChEBI" id="CHEBI:15378"/>
        <dbReference type="ChEBI" id="CHEBI:15678"/>
        <dbReference type="ChEBI" id="CHEBI:16526"/>
        <dbReference type="ChEBI" id="CHEBI:58639"/>
        <dbReference type="EC" id="4.1.1.97"/>
    </reaction>
</comment>
<dbReference type="PANTHER" id="PTHR43466">
    <property type="entry name" value="2-OXO-4-HYDROXY-4-CARBOXY-5-UREIDOIMIDAZOLINE DECARBOXYLASE-RELATED"/>
    <property type="match status" value="1"/>
</dbReference>
<gene>
    <name evidence="8" type="ORF">P3G67_18235</name>
</gene>
<protein>
    <recommendedName>
        <fullName evidence="3">2-oxo-4-hydroxy-4-carboxy-5-ureidoimidazoline decarboxylase</fullName>
        <ecNumber evidence="3">4.1.1.97</ecNumber>
    </recommendedName>
</protein>
<evidence type="ECO:0000256" key="1">
    <source>
        <dbReference type="ARBA" id="ARBA00001163"/>
    </source>
</evidence>
<name>A0ABT5ZMT1_9ACTN</name>
<dbReference type="PANTHER" id="PTHR43466:SF1">
    <property type="entry name" value="2-OXO-4-HYDROXY-4-CARBOXY-5-UREIDOIMIDAZOLINE DECARBOXYLASE-RELATED"/>
    <property type="match status" value="1"/>
</dbReference>
<keyword evidence="4" id="KW-0659">Purine metabolism</keyword>
<dbReference type="InterPro" id="IPR036778">
    <property type="entry name" value="OHCU_decarboxylase_sf"/>
</dbReference>
<evidence type="ECO:0000256" key="5">
    <source>
        <dbReference type="ARBA" id="ARBA00022793"/>
    </source>
</evidence>
<keyword evidence="6" id="KW-0456">Lyase</keyword>
<comment type="caution">
    <text evidence="8">The sequence shown here is derived from an EMBL/GenBank/DDBJ whole genome shotgun (WGS) entry which is preliminary data.</text>
</comment>
<dbReference type="SUPFAM" id="SSF158694">
    <property type="entry name" value="UraD-Like"/>
    <property type="match status" value="1"/>
</dbReference>
<evidence type="ECO:0000313" key="8">
    <source>
        <dbReference type="EMBL" id="MDF3291137.1"/>
    </source>
</evidence>